<evidence type="ECO:0000313" key="2">
    <source>
        <dbReference type="Proteomes" id="UP000800082"/>
    </source>
</evidence>
<dbReference type="GeneID" id="54348965"/>
<evidence type="ECO:0000313" key="1">
    <source>
        <dbReference type="EMBL" id="KAF1932289.1"/>
    </source>
</evidence>
<name>A0A6A5RXP2_9PLEO</name>
<dbReference type="EMBL" id="ML978959">
    <property type="protein sequence ID" value="KAF1932289.1"/>
    <property type="molecule type" value="Genomic_DNA"/>
</dbReference>
<gene>
    <name evidence="1" type="ORF">M421DRAFT_417017</name>
</gene>
<accession>A0A6A5RXP2</accession>
<keyword evidence="2" id="KW-1185">Reference proteome</keyword>
<dbReference type="RefSeq" id="XP_033452537.1">
    <property type="nucleotide sequence ID" value="XM_033591297.1"/>
</dbReference>
<sequence length="174" mass="19442">MQIMPSFRRAMWIQHTGGGWAHVRRGVSRESSAEASADFRLDEPGQKFGLRPSSCLSATRWDTLSAFRDLRLKGLVACFARLSTARDNRNYGKELRARDLLPDGDFGTAQIMPRGQSCEGRQRDRLCSIKVEYSKSCLAPRLMLVSIRAWDCELGIASLGLRVCNQAPGEHQGL</sequence>
<protein>
    <submittedName>
        <fullName evidence="1">Uncharacterized protein</fullName>
    </submittedName>
</protein>
<dbReference type="OrthoDB" id="10450111at2759"/>
<proteinExistence type="predicted"/>
<organism evidence="1 2">
    <name type="scientific">Didymella exigua CBS 183.55</name>
    <dbReference type="NCBI Taxonomy" id="1150837"/>
    <lineage>
        <taxon>Eukaryota</taxon>
        <taxon>Fungi</taxon>
        <taxon>Dikarya</taxon>
        <taxon>Ascomycota</taxon>
        <taxon>Pezizomycotina</taxon>
        <taxon>Dothideomycetes</taxon>
        <taxon>Pleosporomycetidae</taxon>
        <taxon>Pleosporales</taxon>
        <taxon>Pleosporineae</taxon>
        <taxon>Didymellaceae</taxon>
        <taxon>Didymella</taxon>
    </lineage>
</organism>
<reference evidence="1" key="1">
    <citation type="journal article" date="2020" name="Stud. Mycol.">
        <title>101 Dothideomycetes genomes: a test case for predicting lifestyles and emergence of pathogens.</title>
        <authorList>
            <person name="Haridas S."/>
            <person name="Albert R."/>
            <person name="Binder M."/>
            <person name="Bloem J."/>
            <person name="Labutti K."/>
            <person name="Salamov A."/>
            <person name="Andreopoulos B."/>
            <person name="Baker S."/>
            <person name="Barry K."/>
            <person name="Bills G."/>
            <person name="Bluhm B."/>
            <person name="Cannon C."/>
            <person name="Castanera R."/>
            <person name="Culley D."/>
            <person name="Daum C."/>
            <person name="Ezra D."/>
            <person name="Gonzalez J."/>
            <person name="Henrissat B."/>
            <person name="Kuo A."/>
            <person name="Liang C."/>
            <person name="Lipzen A."/>
            <person name="Lutzoni F."/>
            <person name="Magnuson J."/>
            <person name="Mondo S."/>
            <person name="Nolan M."/>
            <person name="Ohm R."/>
            <person name="Pangilinan J."/>
            <person name="Park H.-J."/>
            <person name="Ramirez L."/>
            <person name="Alfaro M."/>
            <person name="Sun H."/>
            <person name="Tritt A."/>
            <person name="Yoshinaga Y."/>
            <person name="Zwiers L.-H."/>
            <person name="Turgeon B."/>
            <person name="Goodwin S."/>
            <person name="Spatafora J."/>
            <person name="Crous P."/>
            <person name="Grigoriev I."/>
        </authorList>
    </citation>
    <scope>NUCLEOTIDE SEQUENCE</scope>
    <source>
        <strain evidence="1">CBS 183.55</strain>
    </source>
</reference>
<dbReference type="AlphaFoldDB" id="A0A6A5RXP2"/>
<dbReference type="Proteomes" id="UP000800082">
    <property type="component" value="Unassembled WGS sequence"/>
</dbReference>